<dbReference type="OrthoDB" id="10065579at2759"/>
<keyword evidence="2" id="KW-1185">Reference proteome</keyword>
<dbReference type="PANTHER" id="PTHR46060:SF1">
    <property type="entry name" value="MARINER MOS1 TRANSPOSASE-LIKE PROTEIN"/>
    <property type="match status" value="1"/>
</dbReference>
<dbReference type="EMBL" id="JAPFRF010000010">
    <property type="protein sequence ID" value="KAJ7319776.1"/>
    <property type="molecule type" value="Genomic_DNA"/>
</dbReference>
<accession>A0A9Q1AYC2</accession>
<gene>
    <name evidence="1" type="ORF">JRQ81_019287</name>
</gene>
<evidence type="ECO:0000313" key="1">
    <source>
        <dbReference type="EMBL" id="KAJ7319776.1"/>
    </source>
</evidence>
<reference evidence="1" key="1">
    <citation type="journal article" date="2023" name="DNA Res.">
        <title>Chromosome-level genome assembly of Phrynocephalus forsythii using third-generation DNA sequencing and Hi-C analysis.</title>
        <authorList>
            <person name="Qi Y."/>
            <person name="Zhao W."/>
            <person name="Zhao Y."/>
            <person name="Niu C."/>
            <person name="Cao S."/>
            <person name="Zhang Y."/>
        </authorList>
    </citation>
    <scope>NUCLEOTIDE SEQUENCE</scope>
    <source>
        <tissue evidence="1">Muscle</tissue>
    </source>
</reference>
<dbReference type="InterPro" id="IPR036397">
    <property type="entry name" value="RNaseH_sf"/>
</dbReference>
<comment type="caution">
    <text evidence="1">The sequence shown here is derived from an EMBL/GenBank/DDBJ whole genome shotgun (WGS) entry which is preliminary data.</text>
</comment>
<proteinExistence type="predicted"/>
<dbReference type="Gene3D" id="3.30.420.10">
    <property type="entry name" value="Ribonuclease H-like superfamily/Ribonuclease H"/>
    <property type="match status" value="1"/>
</dbReference>
<organism evidence="1 2">
    <name type="scientific">Phrynocephalus forsythii</name>
    <dbReference type="NCBI Taxonomy" id="171643"/>
    <lineage>
        <taxon>Eukaryota</taxon>
        <taxon>Metazoa</taxon>
        <taxon>Chordata</taxon>
        <taxon>Craniata</taxon>
        <taxon>Vertebrata</taxon>
        <taxon>Euteleostomi</taxon>
        <taxon>Lepidosauria</taxon>
        <taxon>Squamata</taxon>
        <taxon>Bifurcata</taxon>
        <taxon>Unidentata</taxon>
        <taxon>Episquamata</taxon>
        <taxon>Toxicofera</taxon>
        <taxon>Iguania</taxon>
        <taxon>Acrodonta</taxon>
        <taxon>Agamidae</taxon>
        <taxon>Agaminae</taxon>
        <taxon>Phrynocephalus</taxon>
    </lineage>
</organism>
<dbReference type="GO" id="GO:0003676">
    <property type="term" value="F:nucleic acid binding"/>
    <property type="evidence" value="ECO:0007669"/>
    <property type="project" value="InterPro"/>
</dbReference>
<evidence type="ECO:0000313" key="2">
    <source>
        <dbReference type="Proteomes" id="UP001142489"/>
    </source>
</evidence>
<dbReference type="AlphaFoldDB" id="A0A9Q1AYC2"/>
<name>A0A9Q1AYC2_9SAUR</name>
<dbReference type="Proteomes" id="UP001142489">
    <property type="component" value="Unassembled WGS sequence"/>
</dbReference>
<sequence length="93" mass="10761">MNREAEEAVQRLQEALLHLLYSPDLPPCNVHLFPKMGEHLKGHHFCSDDKVKAAIRTRCRPQPPEFFSDGFARLVPRCHKCVERNGDYMSKSE</sequence>
<protein>
    <submittedName>
        <fullName evidence="1">Uncharacterized protein</fullName>
    </submittedName>
</protein>
<dbReference type="PANTHER" id="PTHR46060">
    <property type="entry name" value="MARINER MOS1 TRANSPOSASE-LIKE PROTEIN"/>
    <property type="match status" value="1"/>
</dbReference>
<dbReference type="InterPro" id="IPR052709">
    <property type="entry name" value="Transposase-MT_Hybrid"/>
</dbReference>